<feature type="compositionally biased region" description="Basic and acidic residues" evidence="5">
    <location>
        <begin position="154"/>
        <end position="182"/>
    </location>
</feature>
<feature type="region of interest" description="Disordered" evidence="5">
    <location>
        <begin position="131"/>
        <end position="182"/>
    </location>
</feature>
<keyword evidence="1" id="KW-0819">tRNA processing</keyword>
<dbReference type="InterPro" id="IPR007175">
    <property type="entry name" value="Rpr2/Snm1/Rpp21"/>
</dbReference>
<keyword evidence="6" id="KW-1185">Reference proteome</keyword>
<comment type="similarity">
    <text evidence="4">Belongs to the eukaryotic/archaeal RNase P protein component 4 family.</text>
</comment>
<evidence type="ECO:0000256" key="3">
    <source>
        <dbReference type="ARBA" id="ARBA00022833"/>
    </source>
</evidence>
<evidence type="ECO:0000313" key="6">
    <source>
        <dbReference type="Proteomes" id="UP000694920"/>
    </source>
</evidence>
<dbReference type="GO" id="GO:0046872">
    <property type="term" value="F:metal ion binding"/>
    <property type="evidence" value="ECO:0007669"/>
    <property type="project" value="UniProtKB-KW"/>
</dbReference>
<dbReference type="KEGG" id="ccin:107264570"/>
<organism evidence="6 7">
    <name type="scientific">Cephus cinctus</name>
    <name type="common">Wheat stem sawfly</name>
    <dbReference type="NCBI Taxonomy" id="211228"/>
    <lineage>
        <taxon>Eukaryota</taxon>
        <taxon>Metazoa</taxon>
        <taxon>Ecdysozoa</taxon>
        <taxon>Arthropoda</taxon>
        <taxon>Hexapoda</taxon>
        <taxon>Insecta</taxon>
        <taxon>Pterygota</taxon>
        <taxon>Neoptera</taxon>
        <taxon>Endopterygota</taxon>
        <taxon>Hymenoptera</taxon>
        <taxon>Cephoidea</taxon>
        <taxon>Cephidae</taxon>
        <taxon>Cephus</taxon>
    </lineage>
</organism>
<keyword evidence="3" id="KW-0862">Zinc</keyword>
<dbReference type="GeneID" id="107264570"/>
<dbReference type="RefSeq" id="XP_015588459.1">
    <property type="nucleotide sequence ID" value="XM_015732973.2"/>
</dbReference>
<dbReference type="GO" id="GO:0008033">
    <property type="term" value="P:tRNA processing"/>
    <property type="evidence" value="ECO:0007669"/>
    <property type="project" value="UniProtKB-KW"/>
</dbReference>
<evidence type="ECO:0000256" key="5">
    <source>
        <dbReference type="SAM" id="MobiDB-lite"/>
    </source>
</evidence>
<protein>
    <submittedName>
        <fullName evidence="7">Ribonuclease P protein subunit rpr2</fullName>
    </submittedName>
</protein>
<dbReference type="Proteomes" id="UP000694920">
    <property type="component" value="Unplaced"/>
</dbReference>
<dbReference type="GO" id="GO:0005655">
    <property type="term" value="C:nucleolar ribonuclease P complex"/>
    <property type="evidence" value="ECO:0007669"/>
    <property type="project" value="TreeGrafter"/>
</dbReference>
<accession>A0AAJ7BLR5</accession>
<dbReference type="CTD" id="79897"/>
<dbReference type="Gene3D" id="6.20.50.20">
    <property type="match status" value="1"/>
</dbReference>
<dbReference type="AlphaFoldDB" id="A0AAJ7BLR5"/>
<dbReference type="PANTHER" id="PTHR14742">
    <property type="entry name" value="RIBONUCLEASE P SUBUNIT P21"/>
    <property type="match status" value="1"/>
</dbReference>
<evidence type="ECO:0000256" key="4">
    <source>
        <dbReference type="ARBA" id="ARBA00038402"/>
    </source>
</evidence>
<gene>
    <name evidence="7" type="primary">LOC107264570</name>
</gene>
<dbReference type="PANTHER" id="PTHR14742:SF0">
    <property type="entry name" value="RIBONUCLEASE P PROTEIN SUBUNIT P21"/>
    <property type="match status" value="1"/>
</dbReference>
<reference evidence="7" key="1">
    <citation type="submission" date="2025-08" db="UniProtKB">
        <authorList>
            <consortium name="RefSeq"/>
        </authorList>
    </citation>
    <scope>IDENTIFICATION</scope>
</reference>
<proteinExistence type="inferred from homology"/>
<evidence type="ECO:0000313" key="7">
    <source>
        <dbReference type="RefSeq" id="XP_015588459.1"/>
    </source>
</evidence>
<name>A0AAJ7BLR5_CEPCN</name>
<evidence type="ECO:0000256" key="2">
    <source>
        <dbReference type="ARBA" id="ARBA00022723"/>
    </source>
</evidence>
<sequence length="182" mass="20633">METEVKLCQGKDVFERMNYLYQASQFVASKNKTVASYYGNVMVNCGKKAVLRMEPDLKRSICKSCQTPLIPGETARVRLGSKPRKLIRWTCLTCRSIKKFPTKQGHKLWSDQAESIVQIFDYARYSKMANGSSVQPDSHYVKTNPQSEAMNSASDEKPSGESVREIHSKEDKASIIEIKQVE</sequence>
<dbReference type="Pfam" id="PF04032">
    <property type="entry name" value="Rpr2"/>
    <property type="match status" value="1"/>
</dbReference>
<feature type="compositionally biased region" description="Polar residues" evidence="5">
    <location>
        <begin position="131"/>
        <end position="153"/>
    </location>
</feature>
<keyword evidence="2" id="KW-0479">Metal-binding</keyword>
<evidence type="ECO:0000256" key="1">
    <source>
        <dbReference type="ARBA" id="ARBA00022694"/>
    </source>
</evidence>